<evidence type="ECO:0000259" key="2">
    <source>
        <dbReference type="PROSITE" id="PS50263"/>
    </source>
</evidence>
<dbReference type="EMBL" id="JACHBL010000001">
    <property type="protein sequence ID" value="MBB5598619.1"/>
    <property type="molecule type" value="Genomic_DNA"/>
</dbReference>
<sequence>MKISVGQISPTGDVAHNLEVMGRLAAHAAQEGTELVLFPEESMFTVKEVDGDFREAVARDWPIFVAGLAAIAEKNGLAVVAGGYEPNNGDRPYNTVAAFDAAGNELSTYRKIHLYDAFSYQESRTISAGDPEAVPIFTVGGLKFGVMTCYDIRFPEVARRLAVRGAEVILVPAAWFKGDHKVEHWRTLLKARAVENTVWVAAAGSSTDQTVGYSAILDPVAVAVDFLEDEREGLATADVSRKRIDEVREFLPVLVNRRIGVKSEIEAAKTASLKIISGEA</sequence>
<name>A0A7W8YBQ7_9MICC</name>
<gene>
    <name evidence="3" type="ORF">BKA12_001699</name>
</gene>
<dbReference type="InterPro" id="IPR001110">
    <property type="entry name" value="UPF0012_CS"/>
</dbReference>
<protein>
    <submittedName>
        <fullName evidence="3">Putative amidohydrolase</fullName>
    </submittedName>
</protein>
<dbReference type="SUPFAM" id="SSF56317">
    <property type="entry name" value="Carbon-nitrogen hydrolase"/>
    <property type="match status" value="1"/>
</dbReference>
<dbReference type="PANTHER" id="PTHR23088:SF27">
    <property type="entry name" value="DEAMINATED GLUTATHIONE AMIDASE"/>
    <property type="match status" value="1"/>
</dbReference>
<dbReference type="Pfam" id="PF00795">
    <property type="entry name" value="CN_hydrolase"/>
    <property type="match status" value="1"/>
</dbReference>
<dbReference type="PANTHER" id="PTHR23088">
    <property type="entry name" value="NITRILASE-RELATED"/>
    <property type="match status" value="1"/>
</dbReference>
<evidence type="ECO:0000256" key="1">
    <source>
        <dbReference type="ARBA" id="ARBA00010613"/>
    </source>
</evidence>
<organism evidence="3 4">
    <name type="scientific">Neomicrococcus lactis</name>
    <dbReference type="NCBI Taxonomy" id="732241"/>
    <lineage>
        <taxon>Bacteria</taxon>
        <taxon>Bacillati</taxon>
        <taxon>Actinomycetota</taxon>
        <taxon>Actinomycetes</taxon>
        <taxon>Micrococcales</taxon>
        <taxon>Micrococcaceae</taxon>
        <taxon>Neomicrococcus</taxon>
    </lineage>
</organism>
<keyword evidence="4" id="KW-1185">Reference proteome</keyword>
<dbReference type="InterPro" id="IPR003010">
    <property type="entry name" value="C-N_Hydrolase"/>
</dbReference>
<dbReference type="Gene3D" id="3.60.110.10">
    <property type="entry name" value="Carbon-nitrogen hydrolase"/>
    <property type="match status" value="1"/>
</dbReference>
<accession>A0A7W8YBQ7</accession>
<dbReference type="PROSITE" id="PS50263">
    <property type="entry name" value="CN_HYDROLASE"/>
    <property type="match status" value="1"/>
</dbReference>
<dbReference type="Proteomes" id="UP000523863">
    <property type="component" value="Unassembled WGS sequence"/>
</dbReference>
<dbReference type="GO" id="GO:0016787">
    <property type="term" value="F:hydrolase activity"/>
    <property type="evidence" value="ECO:0007669"/>
    <property type="project" value="UniProtKB-KW"/>
</dbReference>
<dbReference type="InterPro" id="IPR036526">
    <property type="entry name" value="C-N_Hydrolase_sf"/>
</dbReference>
<comment type="caution">
    <text evidence="3">The sequence shown here is derived from an EMBL/GenBank/DDBJ whole genome shotgun (WGS) entry which is preliminary data.</text>
</comment>
<evidence type="ECO:0000313" key="3">
    <source>
        <dbReference type="EMBL" id="MBB5598619.1"/>
    </source>
</evidence>
<dbReference type="AlphaFoldDB" id="A0A7W8YBQ7"/>
<dbReference type="RefSeq" id="WP_183642585.1">
    <property type="nucleotide sequence ID" value="NZ_JACHBL010000001.1"/>
</dbReference>
<dbReference type="PROSITE" id="PS01227">
    <property type="entry name" value="UPF0012"/>
    <property type="match status" value="1"/>
</dbReference>
<evidence type="ECO:0000313" key="4">
    <source>
        <dbReference type="Proteomes" id="UP000523863"/>
    </source>
</evidence>
<dbReference type="CDD" id="cd07581">
    <property type="entry name" value="nitrilase_3"/>
    <property type="match status" value="1"/>
</dbReference>
<comment type="similarity">
    <text evidence="1">Belongs to the carbon-nitrogen hydrolase superfamily. NIT1/NIT2 family.</text>
</comment>
<reference evidence="3 4" key="1">
    <citation type="submission" date="2020-08" db="EMBL/GenBank/DDBJ databases">
        <title>Sequencing the genomes of 1000 actinobacteria strains.</title>
        <authorList>
            <person name="Klenk H.-P."/>
        </authorList>
    </citation>
    <scope>NUCLEOTIDE SEQUENCE [LARGE SCALE GENOMIC DNA]</scope>
    <source>
        <strain evidence="3 4">DSM 23694</strain>
    </source>
</reference>
<feature type="domain" description="CN hydrolase" evidence="2">
    <location>
        <begin position="1"/>
        <end position="241"/>
    </location>
</feature>
<keyword evidence="3" id="KW-0378">Hydrolase</keyword>
<proteinExistence type="inferred from homology"/>